<evidence type="ECO:0000313" key="2">
    <source>
        <dbReference type="EMBL" id="KAG2897134.1"/>
    </source>
</evidence>
<sequence length="294" mass="31461">MVIRVVVISAIALLGMAHPTAATQSLPAQSLTGASPVKLHVNFKRKSMKLHRQSEFDIYATPVVSTNGPSVHYNSLATVQDADSKFTYTLLDGSAYLTTTDAFDVETVRCLPPNTLPFDEILPALNSATPIPSASIGGKSIECASGNLFKTTFSGDHYAICALGEAGFMVYSSDLDIAVEYLDSTVSISKPVLTDTSAACEIDQKLTSLTPTALALVTGSKITSSHSRMLIEEAHMTMEATSCETCMSTPRPCIFLHGLGNPNEEAELQDTPELTNRKLGDIHGHAPCCSDMQW</sequence>
<accession>A0A329S7Y8</accession>
<dbReference type="Proteomes" id="UP000251314">
    <property type="component" value="Unassembled WGS sequence"/>
</dbReference>
<proteinExistence type="predicted"/>
<evidence type="ECO:0000313" key="4">
    <source>
        <dbReference type="EMBL" id="RAW32801.1"/>
    </source>
</evidence>
<dbReference type="EMBL" id="RCML01000531">
    <property type="protein sequence ID" value="KAG2974428.1"/>
    <property type="molecule type" value="Genomic_DNA"/>
</dbReference>
<comment type="caution">
    <text evidence="4">The sequence shown here is derived from an EMBL/GenBank/DDBJ whole genome shotgun (WGS) entry which is preliminary data.</text>
</comment>
<evidence type="ECO:0000313" key="5">
    <source>
        <dbReference type="Proteomes" id="UP000251314"/>
    </source>
</evidence>
<organism evidence="4 5">
    <name type="scientific">Phytophthora cactorum</name>
    <dbReference type="NCBI Taxonomy" id="29920"/>
    <lineage>
        <taxon>Eukaryota</taxon>
        <taxon>Sar</taxon>
        <taxon>Stramenopiles</taxon>
        <taxon>Oomycota</taxon>
        <taxon>Peronosporomycetes</taxon>
        <taxon>Peronosporales</taxon>
        <taxon>Peronosporaceae</taxon>
        <taxon>Phytophthora</taxon>
    </lineage>
</organism>
<reference evidence="2" key="2">
    <citation type="submission" date="2018-10" db="EMBL/GenBank/DDBJ databases">
        <title>Effector identification in a new, highly contiguous assembly of the strawberry crown rot pathogen Phytophthora cactorum.</title>
        <authorList>
            <person name="Armitage A.D."/>
            <person name="Nellist C.F."/>
            <person name="Bates H."/>
            <person name="Vickerstaff R.J."/>
            <person name="Harrison R.J."/>
        </authorList>
    </citation>
    <scope>NUCLEOTIDE SEQUENCE</scope>
    <source>
        <strain evidence="2">4032</strain>
        <strain evidence="3">P415</strain>
    </source>
</reference>
<feature type="signal peptide" evidence="1">
    <location>
        <begin position="1"/>
        <end position="22"/>
    </location>
</feature>
<dbReference type="EMBL" id="RCMI01000810">
    <property type="protein sequence ID" value="KAG2897134.1"/>
    <property type="molecule type" value="Genomic_DNA"/>
</dbReference>
<dbReference type="Proteomes" id="UP000774804">
    <property type="component" value="Unassembled WGS sequence"/>
</dbReference>
<evidence type="ECO:0000256" key="1">
    <source>
        <dbReference type="SAM" id="SignalP"/>
    </source>
</evidence>
<protein>
    <submittedName>
        <fullName evidence="4">Uncharacterized protein</fullName>
    </submittedName>
</protein>
<dbReference type="OrthoDB" id="127195at2759"/>
<gene>
    <name evidence="4" type="ORF">PC110_g10863</name>
    <name evidence="2" type="ORF">PC115_g17302</name>
    <name evidence="3" type="ORF">PC118_g14518</name>
</gene>
<dbReference type="VEuPathDB" id="FungiDB:PC110_g10863"/>
<keyword evidence="5" id="KW-1185">Reference proteome</keyword>
<reference evidence="4 5" key="1">
    <citation type="submission" date="2018-01" db="EMBL/GenBank/DDBJ databases">
        <title>Draft genome of the strawberry crown rot pathogen Phytophthora cactorum.</title>
        <authorList>
            <person name="Armitage A.D."/>
            <person name="Lysoe E."/>
            <person name="Nellist C.F."/>
            <person name="Harrison R.J."/>
            <person name="Brurberg M.B."/>
        </authorList>
    </citation>
    <scope>NUCLEOTIDE SEQUENCE [LARGE SCALE GENOMIC DNA]</scope>
    <source>
        <strain evidence="4 5">10300</strain>
    </source>
</reference>
<dbReference type="AlphaFoldDB" id="A0A329S7Y8"/>
<dbReference type="EMBL" id="MJFZ01000263">
    <property type="protein sequence ID" value="RAW32801.1"/>
    <property type="molecule type" value="Genomic_DNA"/>
</dbReference>
<feature type="chain" id="PRO_5036328249" evidence="1">
    <location>
        <begin position="23"/>
        <end position="294"/>
    </location>
</feature>
<dbReference type="PANTHER" id="PTHR22538">
    <property type="entry name" value="CILIA- AND FLAGELLA-ASSOCIATED PROTEIN 74"/>
    <property type="match status" value="1"/>
</dbReference>
<keyword evidence="1" id="KW-0732">Signal</keyword>
<name>A0A329S7Y8_9STRA</name>
<dbReference type="PANTHER" id="PTHR22538:SF1">
    <property type="entry name" value="VWFD DOMAIN-CONTAINING PROTEIN"/>
    <property type="match status" value="1"/>
</dbReference>
<evidence type="ECO:0000313" key="3">
    <source>
        <dbReference type="EMBL" id="KAG2974428.1"/>
    </source>
</evidence>
<dbReference type="Proteomes" id="UP000697107">
    <property type="component" value="Unassembled WGS sequence"/>
</dbReference>